<dbReference type="Proteomes" id="UP001056766">
    <property type="component" value="Unassembled WGS sequence"/>
</dbReference>
<dbReference type="NCBIfam" id="TIGR00049">
    <property type="entry name" value="iron-sulfur cluster assembly accessory protein"/>
    <property type="match status" value="1"/>
</dbReference>
<reference evidence="2" key="2">
    <citation type="submission" date="2021-04" db="EMBL/GenBank/DDBJ databases">
        <authorList>
            <person name="Dong X."/>
        </authorList>
    </citation>
    <scope>NUCLEOTIDE SEQUENCE</scope>
    <source>
        <strain evidence="2">LLY</strain>
    </source>
</reference>
<dbReference type="Gene3D" id="2.60.300.12">
    <property type="entry name" value="HesB-like domain"/>
    <property type="match status" value="1"/>
</dbReference>
<dbReference type="GO" id="GO:0016226">
    <property type="term" value="P:iron-sulfur cluster assembly"/>
    <property type="evidence" value="ECO:0007669"/>
    <property type="project" value="InterPro"/>
</dbReference>
<name>A0A9E5DD83_9EURY</name>
<dbReference type="InterPro" id="IPR000361">
    <property type="entry name" value="ATAP_core_dom"/>
</dbReference>
<gene>
    <name evidence="2" type="ORF">KDK67_12130</name>
</gene>
<comment type="caution">
    <text evidence="2">The sequence shown here is derived from an EMBL/GenBank/DDBJ whole genome shotgun (WGS) entry which is preliminary data.</text>
</comment>
<keyword evidence="3" id="KW-1185">Reference proteome</keyword>
<dbReference type="GO" id="GO:0051539">
    <property type="term" value="F:4 iron, 4 sulfur cluster binding"/>
    <property type="evidence" value="ECO:0007669"/>
    <property type="project" value="TreeGrafter"/>
</dbReference>
<evidence type="ECO:0000313" key="3">
    <source>
        <dbReference type="Proteomes" id="UP001056766"/>
    </source>
</evidence>
<protein>
    <submittedName>
        <fullName evidence="2">Iron-sulfur cluster assembly accessory protein</fullName>
    </submittedName>
</protein>
<dbReference type="GO" id="GO:0005506">
    <property type="term" value="F:iron ion binding"/>
    <property type="evidence" value="ECO:0007669"/>
    <property type="project" value="TreeGrafter"/>
</dbReference>
<dbReference type="PANTHER" id="PTHR43011">
    <property type="entry name" value="IRON-SULFUR CLUSTER ASSEMBLY 2 HOMOLOG, MITOCHONDRIAL"/>
    <property type="match status" value="1"/>
</dbReference>
<proteinExistence type="predicted"/>
<dbReference type="EMBL" id="JAGSOI010000066">
    <property type="protein sequence ID" value="MCM1987718.1"/>
    <property type="molecule type" value="Genomic_DNA"/>
</dbReference>
<dbReference type="InterPro" id="IPR016092">
    <property type="entry name" value="ATAP"/>
</dbReference>
<dbReference type="AlphaFoldDB" id="A0A9E5DD83"/>
<dbReference type="InterPro" id="IPR035903">
    <property type="entry name" value="HesB-like_dom_sf"/>
</dbReference>
<organism evidence="2 3">
    <name type="scientific">Methanococcoides seepicolus</name>
    <dbReference type="NCBI Taxonomy" id="2828780"/>
    <lineage>
        <taxon>Archaea</taxon>
        <taxon>Methanobacteriati</taxon>
        <taxon>Methanobacteriota</taxon>
        <taxon>Stenosarchaea group</taxon>
        <taxon>Methanomicrobia</taxon>
        <taxon>Methanosarcinales</taxon>
        <taxon>Methanosarcinaceae</taxon>
        <taxon>Methanococcoides</taxon>
    </lineage>
</organism>
<evidence type="ECO:0000259" key="1">
    <source>
        <dbReference type="Pfam" id="PF01521"/>
    </source>
</evidence>
<evidence type="ECO:0000313" key="2">
    <source>
        <dbReference type="EMBL" id="MCM1987718.1"/>
    </source>
</evidence>
<dbReference type="GO" id="GO:0051537">
    <property type="term" value="F:2 iron, 2 sulfur cluster binding"/>
    <property type="evidence" value="ECO:0007669"/>
    <property type="project" value="TreeGrafter"/>
</dbReference>
<dbReference type="SUPFAM" id="SSF89360">
    <property type="entry name" value="HesB-like domain"/>
    <property type="match status" value="1"/>
</dbReference>
<dbReference type="RefSeq" id="WP_172367525.1">
    <property type="nucleotide sequence ID" value="NZ_JAGSOI010000066.1"/>
</dbReference>
<feature type="domain" description="Core" evidence="1">
    <location>
        <begin position="2"/>
        <end position="100"/>
    </location>
</feature>
<accession>A0A9E5DD83</accession>
<dbReference type="PANTHER" id="PTHR43011:SF1">
    <property type="entry name" value="IRON-SULFUR CLUSTER ASSEMBLY 2 HOMOLOG, MITOCHONDRIAL"/>
    <property type="match status" value="1"/>
</dbReference>
<sequence>MIEITDVAATELKALLEAEEKKDHALRIFVAGMGCSGVQYGMALDDEIKEDDVTVTSKDIKIVMGPDISEQLDEATVDYIDTEGGKGFIIDNPTANSGCGSCGGSCH</sequence>
<reference evidence="2" key="1">
    <citation type="journal article" date="2021" name="mSystems">
        <title>Bacteria and Archaea Synergistically Convert Glycine Betaine to Biogenic Methane in the Formosa Cold Seep of the South China Sea.</title>
        <authorList>
            <person name="Li L."/>
            <person name="Zhang W."/>
            <person name="Zhang S."/>
            <person name="Song L."/>
            <person name="Sun Q."/>
            <person name="Zhang H."/>
            <person name="Xiang H."/>
            <person name="Dong X."/>
        </authorList>
    </citation>
    <scope>NUCLEOTIDE SEQUENCE</scope>
    <source>
        <strain evidence="2">LLY</strain>
    </source>
</reference>
<dbReference type="Pfam" id="PF01521">
    <property type="entry name" value="Fe-S_biosyn"/>
    <property type="match status" value="1"/>
</dbReference>